<dbReference type="Gene3D" id="3.90.70.10">
    <property type="entry name" value="Cysteine proteinases"/>
    <property type="match status" value="1"/>
</dbReference>
<comment type="similarity">
    <text evidence="1">Belongs to the peptidase C19 family.</text>
</comment>
<proteinExistence type="inferred from homology"/>
<dbReference type="Proteomes" id="UP001334084">
    <property type="component" value="Chromosome 4"/>
</dbReference>
<keyword evidence="4" id="KW-1185">Reference proteome</keyword>
<keyword evidence="1" id="KW-0788">Thiol protease</keyword>
<dbReference type="InterPro" id="IPR038765">
    <property type="entry name" value="Papain-like_cys_pep_sf"/>
</dbReference>
<reference evidence="3" key="1">
    <citation type="journal article" date="2024" name="BMC Genomics">
        <title>Functional annotation of a divergent genome using sequence and structure-based similarity.</title>
        <authorList>
            <person name="Svedberg D."/>
            <person name="Winiger R.R."/>
            <person name="Berg A."/>
            <person name="Sharma H."/>
            <person name="Tellgren-Roth C."/>
            <person name="Debrunner-Vossbrinck B.A."/>
            <person name="Vossbrinck C.R."/>
            <person name="Barandun J."/>
        </authorList>
    </citation>
    <scope>NUCLEOTIDE SEQUENCE</scope>
    <source>
        <strain evidence="3">Illinois isolate</strain>
    </source>
</reference>
<evidence type="ECO:0000313" key="4">
    <source>
        <dbReference type="Proteomes" id="UP001334084"/>
    </source>
</evidence>
<accession>A0AAX4JBH7</accession>
<dbReference type="PANTHER" id="PTHR24006">
    <property type="entry name" value="UBIQUITIN CARBOXYL-TERMINAL HYDROLASE"/>
    <property type="match status" value="1"/>
</dbReference>
<dbReference type="KEGG" id="vnx:VNE69_04122"/>
<sequence length="442" mass="51753">MKSNINFSDTPSLNHFDNSKIIHLLRKKYHKKRSNFQCSLCPSKDSLLVCLHCKMIFCPQDKCKHLNFFLNLDSIFTSYKSNTTKHVIIHKMFTNIPFKLRGLPNHGNTCYINSLLQVFVNLQDFTRLLLSTNKCHNEICLFCRTRDMFTGYLTNNKNTLLELIKTIMKSNVEFSNKDQQDVHSFYLFMVDMSCVKKKIFNSTLIKNHKTSNEKTPEFNIEVAQKTTTNEFINIEDTNVIEYNIKAAQKTLKVKTNEIEAAQKTSNVKDFHKLSNLFKIKGNYILKCLECKNKKSISKEIFLSLSLDFSQTLKTSLLNFFTKEILTDSLNCPICHKNTKFVKFFKLKKTSKILVLHLKRFKMIKQVYSKIDSEMKIDHELDFKTGKYKLKGFIIHKGSLHFGHYMTCIVKDGECYCLDDDRVTVVKGNEYLQKAYLLFYERI</sequence>
<dbReference type="RefSeq" id="XP_065329441.1">
    <property type="nucleotide sequence ID" value="XM_065473369.1"/>
</dbReference>
<dbReference type="GO" id="GO:0005829">
    <property type="term" value="C:cytosol"/>
    <property type="evidence" value="ECO:0007669"/>
    <property type="project" value="TreeGrafter"/>
</dbReference>
<evidence type="ECO:0000259" key="2">
    <source>
        <dbReference type="PROSITE" id="PS50235"/>
    </source>
</evidence>
<comment type="catalytic activity">
    <reaction evidence="1">
        <text>Thiol-dependent hydrolysis of ester, thioester, amide, peptide and isopeptide bonds formed by the C-terminal Gly of ubiquitin (a 76-residue protein attached to proteins as an intracellular targeting signal).</text>
        <dbReference type="EC" id="3.4.19.12"/>
    </reaction>
</comment>
<feature type="domain" description="USP" evidence="2">
    <location>
        <begin position="101"/>
        <end position="442"/>
    </location>
</feature>
<dbReference type="GO" id="GO:0016579">
    <property type="term" value="P:protein deubiquitination"/>
    <property type="evidence" value="ECO:0007669"/>
    <property type="project" value="InterPro"/>
</dbReference>
<dbReference type="GO" id="GO:0004843">
    <property type="term" value="F:cysteine-type deubiquitinase activity"/>
    <property type="evidence" value="ECO:0007669"/>
    <property type="project" value="UniProtKB-UniRule"/>
</dbReference>
<name>A0AAX4JBH7_9MICR</name>
<dbReference type="InterPro" id="IPR028889">
    <property type="entry name" value="USP"/>
</dbReference>
<dbReference type="GeneID" id="90541112"/>
<dbReference type="GO" id="GO:0005634">
    <property type="term" value="C:nucleus"/>
    <property type="evidence" value="ECO:0007669"/>
    <property type="project" value="TreeGrafter"/>
</dbReference>
<keyword evidence="1" id="KW-0645">Protease</keyword>
<keyword evidence="1 3" id="KW-0378">Hydrolase</keyword>
<dbReference type="Pfam" id="PF00443">
    <property type="entry name" value="UCH"/>
    <property type="match status" value="1"/>
</dbReference>
<gene>
    <name evidence="3" type="ORF">VNE69_04122</name>
</gene>
<evidence type="ECO:0000313" key="3">
    <source>
        <dbReference type="EMBL" id="WUR03296.1"/>
    </source>
</evidence>
<dbReference type="PROSITE" id="PS00973">
    <property type="entry name" value="USP_2"/>
    <property type="match status" value="1"/>
</dbReference>
<dbReference type="SUPFAM" id="SSF54001">
    <property type="entry name" value="Cysteine proteinases"/>
    <property type="match status" value="1"/>
</dbReference>
<dbReference type="EMBL" id="CP142729">
    <property type="protein sequence ID" value="WUR03296.1"/>
    <property type="molecule type" value="Genomic_DNA"/>
</dbReference>
<dbReference type="InterPro" id="IPR001394">
    <property type="entry name" value="Peptidase_C19_UCH"/>
</dbReference>
<dbReference type="GO" id="GO:0006508">
    <property type="term" value="P:proteolysis"/>
    <property type="evidence" value="ECO:0007669"/>
    <property type="project" value="UniProtKB-KW"/>
</dbReference>
<dbReference type="PROSITE" id="PS00972">
    <property type="entry name" value="USP_1"/>
    <property type="match status" value="1"/>
</dbReference>
<protein>
    <recommendedName>
        <fullName evidence="1">Ubiquitin carboxyl-terminal hydrolase</fullName>
        <ecNumber evidence="1">3.4.19.12</ecNumber>
    </recommendedName>
</protein>
<dbReference type="AlphaFoldDB" id="A0AAX4JBH7"/>
<dbReference type="InterPro" id="IPR018200">
    <property type="entry name" value="USP_CS"/>
</dbReference>
<keyword evidence="1" id="KW-0833">Ubl conjugation pathway</keyword>
<dbReference type="InterPro" id="IPR050164">
    <property type="entry name" value="Peptidase_C19"/>
</dbReference>
<dbReference type="EC" id="3.4.19.12" evidence="1"/>
<dbReference type="PROSITE" id="PS50235">
    <property type="entry name" value="USP_3"/>
    <property type="match status" value="1"/>
</dbReference>
<organism evidence="3 4">
    <name type="scientific">Vairimorpha necatrix</name>
    <dbReference type="NCBI Taxonomy" id="6039"/>
    <lineage>
        <taxon>Eukaryota</taxon>
        <taxon>Fungi</taxon>
        <taxon>Fungi incertae sedis</taxon>
        <taxon>Microsporidia</taxon>
        <taxon>Nosematidae</taxon>
        <taxon>Vairimorpha</taxon>
    </lineage>
</organism>
<evidence type="ECO:0000256" key="1">
    <source>
        <dbReference type="RuleBase" id="RU366025"/>
    </source>
</evidence>